<gene>
    <name evidence="2" type="ORF">ZMTM_06030</name>
</gene>
<keyword evidence="1" id="KW-1133">Transmembrane helix</keyword>
<dbReference type="EMBL" id="AP024110">
    <property type="protein sequence ID" value="BCM24344.1"/>
    <property type="molecule type" value="Genomic_DNA"/>
</dbReference>
<feature type="transmembrane region" description="Helical" evidence="1">
    <location>
        <begin position="32"/>
        <end position="61"/>
    </location>
</feature>
<reference evidence="2" key="1">
    <citation type="journal article" date="2021" name="Arch. Microbiol.">
        <title>Methyloradius palustris gen. nov., sp. nov., a methanol-oxidizing bacterium isolated from snow.</title>
        <authorList>
            <person name="Miyadera T."/>
            <person name="Kojima H."/>
            <person name="Fukui M."/>
        </authorList>
    </citation>
    <scope>NUCLEOTIDE SEQUENCE</scope>
    <source>
        <strain evidence="2">Zm11</strain>
    </source>
</reference>
<evidence type="ECO:0000313" key="2">
    <source>
        <dbReference type="EMBL" id="BCM24344.1"/>
    </source>
</evidence>
<evidence type="ECO:0000256" key="1">
    <source>
        <dbReference type="SAM" id="Phobius"/>
    </source>
</evidence>
<dbReference type="Proteomes" id="UP000826722">
    <property type="component" value="Chromosome"/>
</dbReference>
<dbReference type="RefSeq" id="WP_221764888.1">
    <property type="nucleotide sequence ID" value="NZ_AP024110.1"/>
</dbReference>
<dbReference type="KEGG" id="mpau:ZMTM_06030"/>
<keyword evidence="1" id="KW-0812">Transmembrane</keyword>
<dbReference type="AlphaFoldDB" id="A0A8D5JVQ0"/>
<proteinExistence type="predicted"/>
<keyword evidence="3" id="KW-1185">Reference proteome</keyword>
<name>A0A8D5JVQ0_9PROT</name>
<protein>
    <submittedName>
        <fullName evidence="2">Uncharacterized protein</fullName>
    </submittedName>
</protein>
<accession>A0A8D5JVQ0</accession>
<sequence length="168" mass="18949">MLTTVTKPDGTIELDIQPAKKPFPYGLFVFELLIIGLAGLIWDALWLPILVAAGFIGWHLFKVSMRPQQKIEIKGDVVSNGTESFNGQYEIDIVNALKRPEFLQKEMGSRTGNTGFALGAGYKDQMYEVSYEINVFANLKTLRKFATHLDFETANEIKRVIEYSLAKK</sequence>
<keyword evidence="1" id="KW-0472">Membrane</keyword>
<organism evidence="2 3">
    <name type="scientific">Methyloradius palustris</name>
    <dbReference type="NCBI Taxonomy" id="2778876"/>
    <lineage>
        <taxon>Bacteria</taxon>
        <taxon>Pseudomonadati</taxon>
        <taxon>Pseudomonadota</taxon>
        <taxon>Betaproteobacteria</taxon>
        <taxon>Nitrosomonadales</taxon>
        <taxon>Methylophilaceae</taxon>
        <taxon>Methyloradius</taxon>
    </lineage>
</organism>
<evidence type="ECO:0000313" key="3">
    <source>
        <dbReference type="Proteomes" id="UP000826722"/>
    </source>
</evidence>